<keyword evidence="8" id="KW-1185">Reference proteome</keyword>
<dbReference type="PRINTS" id="PR00792">
    <property type="entry name" value="PEPSIN"/>
</dbReference>
<dbReference type="PROSITE" id="PS51767">
    <property type="entry name" value="PEPTIDASE_A1"/>
    <property type="match status" value="1"/>
</dbReference>
<sequence>MKERPCRSYFTLVSMGNMSFRVALDTGSSDFWVVSSACTSSACSSVPRYQLAYQSSTFQSVNGNSSLFNVSFLDSTTASGFIARETMLLNNLTVPQQAFGLVNSSNVTLSDEISGILGLGFPRLSTIANTVVNATPVFASMAQQGTLDYPLFGLSLKRNTTGSLTFGAIDASAVTNRSNIEWIDVVPFAPFNGTNGTTASYLQWAVELAQIYVNGSLVTPVPTYPIAQSNHSLALLDVGTSGIYGPYQDVSRIFSQIAGSRLVSVSDTVGQWAMPCDASETITLNFGGGNFTLQPTDYLLGPTAGDPDYCLAWPAALPPSSDGVDWQLGTPFLETVYSIFSLGIDTKEAPMVGLYPLRNSTAPVQSPSVVNAYFSSASATIDTELPNYLLPTPTYTTPPYVFNTSVTAPPGLVVSSGLATSTYSPVLDVASVNATALPTLEPSPTLFTFIITYSGSVSTSVSTASQASITLGEPPGWTSGAGAIRVPLRVVFFSVCALLLGLTRL</sequence>
<organism evidence="7 8">
    <name type="scientific">Postia placenta MAD-698-R-SB12</name>
    <dbReference type="NCBI Taxonomy" id="670580"/>
    <lineage>
        <taxon>Eukaryota</taxon>
        <taxon>Fungi</taxon>
        <taxon>Dikarya</taxon>
        <taxon>Basidiomycota</taxon>
        <taxon>Agaricomycotina</taxon>
        <taxon>Agaricomycetes</taxon>
        <taxon>Polyporales</taxon>
        <taxon>Adustoporiaceae</taxon>
        <taxon>Rhodonia</taxon>
    </lineage>
</organism>
<protein>
    <recommendedName>
        <fullName evidence="6">Peptidase A1 domain-containing protein</fullName>
    </recommendedName>
</protein>
<dbReference type="AlphaFoldDB" id="A0A1X6MNJ6"/>
<keyword evidence="5" id="KW-0645">Protease</keyword>
<evidence type="ECO:0000313" key="8">
    <source>
        <dbReference type="Proteomes" id="UP000194127"/>
    </source>
</evidence>
<keyword evidence="5" id="KW-0378">Hydrolase</keyword>
<dbReference type="GeneID" id="36331908"/>
<dbReference type="GO" id="GO:0006508">
    <property type="term" value="P:proteolysis"/>
    <property type="evidence" value="ECO:0007669"/>
    <property type="project" value="UniProtKB-KW"/>
</dbReference>
<feature type="disulfide bond" evidence="4">
    <location>
        <begin position="38"/>
        <end position="43"/>
    </location>
</feature>
<dbReference type="PANTHER" id="PTHR47966:SF74">
    <property type="entry name" value="AGR407CP"/>
    <property type="match status" value="1"/>
</dbReference>
<evidence type="ECO:0000313" key="7">
    <source>
        <dbReference type="EMBL" id="OSX57762.1"/>
    </source>
</evidence>
<dbReference type="InterPro" id="IPR034164">
    <property type="entry name" value="Pepsin-like_dom"/>
</dbReference>
<dbReference type="Proteomes" id="UP000194127">
    <property type="component" value="Unassembled WGS sequence"/>
</dbReference>
<evidence type="ECO:0000259" key="6">
    <source>
        <dbReference type="PROSITE" id="PS51767"/>
    </source>
</evidence>
<feature type="active site" evidence="3">
    <location>
        <position position="237"/>
    </location>
</feature>
<dbReference type="STRING" id="670580.A0A1X6MNJ6"/>
<dbReference type="EMBL" id="KZ110607">
    <property type="protein sequence ID" value="OSX57762.1"/>
    <property type="molecule type" value="Genomic_DNA"/>
</dbReference>
<dbReference type="PANTHER" id="PTHR47966">
    <property type="entry name" value="BETA-SITE APP-CLEAVING ENZYME, ISOFORM A-RELATED"/>
    <property type="match status" value="1"/>
</dbReference>
<keyword evidence="4" id="KW-1015">Disulfide bond</keyword>
<evidence type="ECO:0000256" key="1">
    <source>
        <dbReference type="ARBA" id="ARBA00007447"/>
    </source>
</evidence>
<evidence type="ECO:0000256" key="2">
    <source>
        <dbReference type="ARBA" id="ARBA00022750"/>
    </source>
</evidence>
<dbReference type="CDD" id="cd05471">
    <property type="entry name" value="pepsin_like"/>
    <property type="match status" value="1"/>
</dbReference>
<dbReference type="InterPro" id="IPR033121">
    <property type="entry name" value="PEPTIDASE_A1"/>
</dbReference>
<feature type="active site" evidence="3">
    <location>
        <position position="25"/>
    </location>
</feature>
<dbReference type="Gene3D" id="2.40.70.10">
    <property type="entry name" value="Acid Proteases"/>
    <property type="match status" value="2"/>
</dbReference>
<name>A0A1X6MNJ6_9APHY</name>
<dbReference type="RefSeq" id="XP_024334556.1">
    <property type="nucleotide sequence ID" value="XM_024486959.1"/>
</dbReference>
<evidence type="ECO:0000256" key="3">
    <source>
        <dbReference type="PIRSR" id="PIRSR601461-1"/>
    </source>
</evidence>
<proteinExistence type="inferred from homology"/>
<reference evidence="7 8" key="1">
    <citation type="submission" date="2017-04" db="EMBL/GenBank/DDBJ databases">
        <title>Genome Sequence of the Model Brown-Rot Fungus Postia placenta SB12.</title>
        <authorList>
            <consortium name="DOE Joint Genome Institute"/>
            <person name="Gaskell J."/>
            <person name="Kersten P."/>
            <person name="Larrondo L.F."/>
            <person name="Canessa P."/>
            <person name="Martinez D."/>
            <person name="Hibbett D."/>
            <person name="Schmoll M."/>
            <person name="Kubicek C.P."/>
            <person name="Martinez A.T."/>
            <person name="Yadav J."/>
            <person name="Master E."/>
            <person name="Magnuson J.K."/>
            <person name="James T."/>
            <person name="Yaver D."/>
            <person name="Berka R."/>
            <person name="Labutti K."/>
            <person name="Lipzen A."/>
            <person name="Aerts A."/>
            <person name="Barry K."/>
            <person name="Henrissat B."/>
            <person name="Blanchette R."/>
            <person name="Grigoriev I."/>
            <person name="Cullen D."/>
        </authorList>
    </citation>
    <scope>NUCLEOTIDE SEQUENCE [LARGE SCALE GENOMIC DNA]</scope>
    <source>
        <strain evidence="7 8">MAD-698-R-SB12</strain>
    </source>
</reference>
<comment type="similarity">
    <text evidence="1 5">Belongs to the peptidase A1 family.</text>
</comment>
<dbReference type="InterPro" id="IPR001461">
    <property type="entry name" value="Aspartic_peptidase_A1"/>
</dbReference>
<dbReference type="Pfam" id="PF00026">
    <property type="entry name" value="Asp"/>
    <property type="match status" value="1"/>
</dbReference>
<dbReference type="InterPro" id="IPR021109">
    <property type="entry name" value="Peptidase_aspartic_dom_sf"/>
</dbReference>
<dbReference type="SUPFAM" id="SSF50630">
    <property type="entry name" value="Acid proteases"/>
    <property type="match status" value="1"/>
</dbReference>
<dbReference type="PROSITE" id="PS00141">
    <property type="entry name" value="ASP_PROTEASE"/>
    <property type="match status" value="1"/>
</dbReference>
<keyword evidence="2 5" id="KW-0064">Aspartyl protease</keyword>
<dbReference type="OrthoDB" id="771136at2759"/>
<gene>
    <name evidence="7" type="ORF">POSPLADRAFT_1155631</name>
</gene>
<evidence type="ECO:0000256" key="5">
    <source>
        <dbReference type="RuleBase" id="RU000454"/>
    </source>
</evidence>
<feature type="domain" description="Peptidase A1" evidence="6">
    <location>
        <begin position="9"/>
        <end position="355"/>
    </location>
</feature>
<dbReference type="InterPro" id="IPR001969">
    <property type="entry name" value="Aspartic_peptidase_AS"/>
</dbReference>
<accession>A0A1X6MNJ6</accession>
<dbReference type="GO" id="GO:0004190">
    <property type="term" value="F:aspartic-type endopeptidase activity"/>
    <property type="evidence" value="ECO:0007669"/>
    <property type="project" value="UniProtKB-KW"/>
</dbReference>
<evidence type="ECO:0000256" key="4">
    <source>
        <dbReference type="PIRSR" id="PIRSR601461-2"/>
    </source>
</evidence>